<dbReference type="Proteomes" id="UP000636709">
    <property type="component" value="Unassembled WGS sequence"/>
</dbReference>
<dbReference type="OrthoDB" id="634281at2759"/>
<dbReference type="PANTHER" id="PTHR34591">
    <property type="entry name" value="OS03G0653100 PROTEIN-RELATED"/>
    <property type="match status" value="1"/>
</dbReference>
<protein>
    <recommendedName>
        <fullName evidence="2">F-box domain-containing protein</fullName>
    </recommendedName>
</protein>
<feature type="domain" description="F-box" evidence="2">
    <location>
        <begin position="1"/>
        <end position="45"/>
    </location>
</feature>
<dbReference type="InterPro" id="IPR001810">
    <property type="entry name" value="F-box_dom"/>
</dbReference>
<organism evidence="3 4">
    <name type="scientific">Digitaria exilis</name>
    <dbReference type="NCBI Taxonomy" id="1010633"/>
    <lineage>
        <taxon>Eukaryota</taxon>
        <taxon>Viridiplantae</taxon>
        <taxon>Streptophyta</taxon>
        <taxon>Embryophyta</taxon>
        <taxon>Tracheophyta</taxon>
        <taxon>Spermatophyta</taxon>
        <taxon>Magnoliopsida</taxon>
        <taxon>Liliopsida</taxon>
        <taxon>Poales</taxon>
        <taxon>Poaceae</taxon>
        <taxon>PACMAD clade</taxon>
        <taxon>Panicoideae</taxon>
        <taxon>Panicodae</taxon>
        <taxon>Paniceae</taxon>
        <taxon>Anthephorinae</taxon>
        <taxon>Digitaria</taxon>
    </lineage>
</organism>
<dbReference type="EMBL" id="JACEFO010002436">
    <property type="protein sequence ID" value="KAF8660645.1"/>
    <property type="molecule type" value="Genomic_DNA"/>
</dbReference>
<feature type="region of interest" description="Disordered" evidence="1">
    <location>
        <begin position="353"/>
        <end position="375"/>
    </location>
</feature>
<evidence type="ECO:0000259" key="2">
    <source>
        <dbReference type="PROSITE" id="PS50181"/>
    </source>
</evidence>
<dbReference type="SMART" id="SM00256">
    <property type="entry name" value="FBOX"/>
    <property type="match status" value="1"/>
</dbReference>
<dbReference type="Gene3D" id="1.20.1280.50">
    <property type="match status" value="1"/>
</dbReference>
<sequence length="439" mass="49550">MADVLPDDLLAFVLARLSPRWLATSRRVCRSWRDAIDGHRLLRADLLPRSLGGIFLRANNVMFPLLFARPSSPPAIRGDLGGIFRAMDTMELDLGINDHCNGLLLLDDFVLNPATGRWACLPEPPAPDLPEFCYNMFLVFDPAMALHYEVVSIPEVLPGCYPLSQQLKESEWPPSPWVLRVFSSRTGLWEERTFVREGHGPPIGTIADVQSQYYHFHRGRNACSIFCRGRLYVECQNGFVSSDDQPEWVLRCDKNLRAMLPSRRSYRERGNGPWLLRYLLHDDEDGYKEDALLQDTHHSRLGNPHQPAVLMSPQRSRFQPPTGCLEPAALPSPLITADWWLELAVIRATQPMEWSSDMEDDPKSQDEAGGCNGDVDERDRILELMGHYIDFLGFHPYKEVSPPPPPPRGARPPPTPPYGNAGLLLAFCRGHAPHDVTHA</sequence>
<dbReference type="PROSITE" id="PS50181">
    <property type="entry name" value="FBOX"/>
    <property type="match status" value="1"/>
</dbReference>
<gene>
    <name evidence="3" type="ORF">HU200_057554</name>
</gene>
<accession>A0A835DZW7</accession>
<evidence type="ECO:0000313" key="4">
    <source>
        <dbReference type="Proteomes" id="UP000636709"/>
    </source>
</evidence>
<name>A0A835DZW7_9POAL</name>
<dbReference type="AlphaFoldDB" id="A0A835DZW7"/>
<evidence type="ECO:0000256" key="1">
    <source>
        <dbReference type="SAM" id="MobiDB-lite"/>
    </source>
</evidence>
<keyword evidence="4" id="KW-1185">Reference proteome</keyword>
<comment type="caution">
    <text evidence="3">The sequence shown here is derived from an EMBL/GenBank/DDBJ whole genome shotgun (WGS) entry which is preliminary data.</text>
</comment>
<evidence type="ECO:0000313" key="3">
    <source>
        <dbReference type="EMBL" id="KAF8660645.1"/>
    </source>
</evidence>
<proteinExistence type="predicted"/>
<reference evidence="3" key="1">
    <citation type="submission" date="2020-07" db="EMBL/GenBank/DDBJ databases">
        <title>Genome sequence and genetic diversity analysis of an under-domesticated orphan crop, white fonio (Digitaria exilis).</title>
        <authorList>
            <person name="Bennetzen J.L."/>
            <person name="Chen S."/>
            <person name="Ma X."/>
            <person name="Wang X."/>
            <person name="Yssel A.E.J."/>
            <person name="Chaluvadi S.R."/>
            <person name="Johnson M."/>
            <person name="Gangashetty P."/>
            <person name="Hamidou F."/>
            <person name="Sanogo M.D."/>
            <person name="Zwaenepoel A."/>
            <person name="Wallace J."/>
            <person name="Van De Peer Y."/>
            <person name="Van Deynze A."/>
        </authorList>
    </citation>
    <scope>NUCLEOTIDE SEQUENCE</scope>
    <source>
        <tissue evidence="3">Leaves</tissue>
    </source>
</reference>
<dbReference type="SUPFAM" id="SSF81383">
    <property type="entry name" value="F-box domain"/>
    <property type="match status" value="1"/>
</dbReference>
<dbReference type="InterPro" id="IPR036047">
    <property type="entry name" value="F-box-like_dom_sf"/>
</dbReference>
<dbReference type="Pfam" id="PF12937">
    <property type="entry name" value="F-box-like"/>
    <property type="match status" value="1"/>
</dbReference>